<sequence>MFRFVMFILLRYATLERFPACPTLHASRGGMKSVQYRASPIQLSVRIRILYKFLGFRASDGLHPDLNTHHHQRAQLHYNYVLLCML</sequence>
<dbReference type="Proteomes" id="UP000324222">
    <property type="component" value="Unassembled WGS sequence"/>
</dbReference>
<gene>
    <name evidence="2" type="ORF">E2C01_044429</name>
</gene>
<keyword evidence="3" id="KW-1185">Reference proteome</keyword>
<feature type="signal peptide" evidence="1">
    <location>
        <begin position="1"/>
        <end position="15"/>
    </location>
</feature>
<accession>A0A5B7FS47</accession>
<evidence type="ECO:0000313" key="2">
    <source>
        <dbReference type="EMBL" id="MPC50600.1"/>
    </source>
</evidence>
<evidence type="ECO:0000313" key="3">
    <source>
        <dbReference type="Proteomes" id="UP000324222"/>
    </source>
</evidence>
<protein>
    <recommendedName>
        <fullName evidence="4">Secreted protein</fullName>
    </recommendedName>
</protein>
<comment type="caution">
    <text evidence="2">The sequence shown here is derived from an EMBL/GenBank/DDBJ whole genome shotgun (WGS) entry which is preliminary data.</text>
</comment>
<proteinExistence type="predicted"/>
<evidence type="ECO:0000256" key="1">
    <source>
        <dbReference type="SAM" id="SignalP"/>
    </source>
</evidence>
<name>A0A5B7FS47_PORTR</name>
<evidence type="ECO:0008006" key="4">
    <source>
        <dbReference type="Google" id="ProtNLM"/>
    </source>
</evidence>
<organism evidence="2 3">
    <name type="scientific">Portunus trituberculatus</name>
    <name type="common">Swimming crab</name>
    <name type="synonym">Neptunus trituberculatus</name>
    <dbReference type="NCBI Taxonomy" id="210409"/>
    <lineage>
        <taxon>Eukaryota</taxon>
        <taxon>Metazoa</taxon>
        <taxon>Ecdysozoa</taxon>
        <taxon>Arthropoda</taxon>
        <taxon>Crustacea</taxon>
        <taxon>Multicrustacea</taxon>
        <taxon>Malacostraca</taxon>
        <taxon>Eumalacostraca</taxon>
        <taxon>Eucarida</taxon>
        <taxon>Decapoda</taxon>
        <taxon>Pleocyemata</taxon>
        <taxon>Brachyura</taxon>
        <taxon>Eubrachyura</taxon>
        <taxon>Portunoidea</taxon>
        <taxon>Portunidae</taxon>
        <taxon>Portuninae</taxon>
        <taxon>Portunus</taxon>
    </lineage>
</organism>
<dbReference type="AlphaFoldDB" id="A0A5B7FS47"/>
<feature type="chain" id="PRO_5022949622" description="Secreted protein" evidence="1">
    <location>
        <begin position="16"/>
        <end position="86"/>
    </location>
</feature>
<dbReference type="EMBL" id="VSRR010009613">
    <property type="protein sequence ID" value="MPC50600.1"/>
    <property type="molecule type" value="Genomic_DNA"/>
</dbReference>
<reference evidence="2 3" key="1">
    <citation type="submission" date="2019-05" db="EMBL/GenBank/DDBJ databases">
        <title>Another draft genome of Portunus trituberculatus and its Hox gene families provides insights of decapod evolution.</title>
        <authorList>
            <person name="Jeong J.-H."/>
            <person name="Song I."/>
            <person name="Kim S."/>
            <person name="Choi T."/>
            <person name="Kim D."/>
            <person name="Ryu S."/>
            <person name="Kim W."/>
        </authorList>
    </citation>
    <scope>NUCLEOTIDE SEQUENCE [LARGE SCALE GENOMIC DNA]</scope>
    <source>
        <tissue evidence="2">Muscle</tissue>
    </source>
</reference>
<keyword evidence="1" id="KW-0732">Signal</keyword>